<reference evidence="2 3" key="1">
    <citation type="submission" date="2019-03" db="EMBL/GenBank/DDBJ databases">
        <title>Sequencing 25 genomes of Wallemia mellicola.</title>
        <authorList>
            <person name="Gostincar C."/>
        </authorList>
    </citation>
    <scope>NUCLEOTIDE SEQUENCE [LARGE SCALE GENOMIC DNA]</scope>
    <source>
        <strain evidence="2 3">EXF-6152</strain>
    </source>
</reference>
<proteinExistence type="predicted"/>
<protein>
    <submittedName>
        <fullName evidence="2">Uncharacterized protein</fullName>
    </submittedName>
</protein>
<name>A0A4T0M359_9BASI</name>
<dbReference type="EMBL" id="SPRC01000038">
    <property type="protein sequence ID" value="TIB77111.1"/>
    <property type="molecule type" value="Genomic_DNA"/>
</dbReference>
<gene>
    <name evidence="2" type="ORF">E3Q22_03223</name>
</gene>
<dbReference type="AlphaFoldDB" id="A0A4T0M359"/>
<evidence type="ECO:0000313" key="2">
    <source>
        <dbReference type="EMBL" id="TIB77111.1"/>
    </source>
</evidence>
<comment type="caution">
    <text evidence="2">The sequence shown here is derived from an EMBL/GenBank/DDBJ whole genome shotgun (WGS) entry which is preliminary data.</text>
</comment>
<evidence type="ECO:0000256" key="1">
    <source>
        <dbReference type="SAM" id="MobiDB-lite"/>
    </source>
</evidence>
<organism evidence="2 3">
    <name type="scientific">Wallemia mellicola</name>
    <dbReference type="NCBI Taxonomy" id="1708541"/>
    <lineage>
        <taxon>Eukaryota</taxon>
        <taxon>Fungi</taxon>
        <taxon>Dikarya</taxon>
        <taxon>Basidiomycota</taxon>
        <taxon>Wallemiomycotina</taxon>
        <taxon>Wallemiomycetes</taxon>
        <taxon>Wallemiales</taxon>
        <taxon>Wallemiaceae</taxon>
        <taxon>Wallemia</taxon>
    </lineage>
</organism>
<feature type="region of interest" description="Disordered" evidence="1">
    <location>
        <begin position="120"/>
        <end position="139"/>
    </location>
</feature>
<accession>A0A4T0M359</accession>
<dbReference type="Proteomes" id="UP000310685">
    <property type="component" value="Unassembled WGS sequence"/>
</dbReference>
<sequence>MSTFNEIKDWPLDVIDERECIKRLENSVYHLERTNKELLAFLPKKSQNKLIEGSFEAQSIGSRDQEIQAMEDEEQLRRLSDDNGDDTELVNGVIKENEYTIASQNERISLLKYAKALRLNTHEEAPKETPPAPSTGLEL</sequence>
<evidence type="ECO:0000313" key="3">
    <source>
        <dbReference type="Proteomes" id="UP000310685"/>
    </source>
</evidence>